<feature type="domain" description="Reverse transcriptase" evidence="2">
    <location>
        <begin position="72"/>
        <end position="338"/>
    </location>
</feature>
<dbReference type="SUPFAM" id="SSF56672">
    <property type="entry name" value="DNA/RNA polymerases"/>
    <property type="match status" value="1"/>
</dbReference>
<dbReference type="GO" id="GO:0003964">
    <property type="term" value="F:RNA-directed DNA polymerase activity"/>
    <property type="evidence" value="ECO:0007669"/>
    <property type="project" value="UniProtKB-KW"/>
</dbReference>
<evidence type="ECO:0000259" key="2">
    <source>
        <dbReference type="PROSITE" id="PS50878"/>
    </source>
</evidence>
<protein>
    <submittedName>
        <fullName evidence="3">Group II intron reverse transcriptase/maturase</fullName>
    </submittedName>
</protein>
<dbReference type="Pfam" id="PF00078">
    <property type="entry name" value="RVT_1"/>
    <property type="match status" value="1"/>
</dbReference>
<keyword evidence="3" id="KW-0695">RNA-directed DNA polymerase</keyword>
<organism evidence="3 4">
    <name type="scientific">Nitratireductor aestuarii</name>
    <dbReference type="NCBI Taxonomy" id="1735103"/>
    <lineage>
        <taxon>Bacteria</taxon>
        <taxon>Pseudomonadati</taxon>
        <taxon>Pseudomonadota</taxon>
        <taxon>Alphaproteobacteria</taxon>
        <taxon>Hyphomicrobiales</taxon>
        <taxon>Phyllobacteriaceae</taxon>
        <taxon>Nitratireductor</taxon>
    </lineage>
</organism>
<gene>
    <name evidence="3" type="ORF">GCM10011385_41580</name>
</gene>
<dbReference type="NCBIfam" id="TIGR04416">
    <property type="entry name" value="group_II_RT_mat"/>
    <property type="match status" value="1"/>
</dbReference>
<dbReference type="InterPro" id="IPR030931">
    <property type="entry name" value="Group_II_RT_mat"/>
</dbReference>
<dbReference type="InterPro" id="IPR043502">
    <property type="entry name" value="DNA/RNA_pol_sf"/>
</dbReference>
<dbReference type="PANTHER" id="PTHR34047:SF8">
    <property type="entry name" value="PROTEIN YKFC"/>
    <property type="match status" value="1"/>
</dbReference>
<dbReference type="RefSeq" id="WP_188723013.1">
    <property type="nucleotide sequence ID" value="NZ_BMIF01000039.1"/>
</dbReference>
<sequence length="509" mass="59144">MIISEMQHKLATWAEAGPNRRFDRLLRLIADREWLAEAARIVLASSGARTPGIDGMDKRRMQAGLDRHLADLRTNLLKGTYRPKPVKRIYIPKANGKLRPLGIPTLTDRIVQRAMLMAMEPIWESDFHRLSYGFRPERSVHHAVRTVKLQLQDGADTTRGRWIIEGDLASYFDTVHHRLLLQCVRRRVRDGRFVDLLWRILKAGHIDRGLFAASSEGVPQGGVLSPLLSNIMLHEFDAWLEAKYLNRKARKDRWAWNFGIQQGRPITVRENRQWKPAIAYCRYADDFVVLVKGTKVHAEEIREECRAFLEDRLKLTLNMEKTHITHVDDGFVFLGHRIIRKRGSNGHMSVVTTIPKKKAKAFVRKLTETLSGNHDVGKVDMVDRLNRQLAGWAAFYKFTDFTARCFRRIDTVVFWKLAHWLARKYRSRIKPLMRSWYRAPEAGKAKTWLVYGRSERGNRVGKALRRMVTSPKAQFRWRNPESNPYIFRSEPRSTVTSNYHDVAMAMGKD</sequence>
<keyword evidence="3" id="KW-0548">Nucleotidyltransferase</keyword>
<dbReference type="AlphaFoldDB" id="A0A916S445"/>
<dbReference type="InterPro" id="IPR051083">
    <property type="entry name" value="GrpII_Intron_Splice-Mob/Def"/>
</dbReference>
<comment type="caution">
    <text evidence="3">The sequence shown here is derived from an EMBL/GenBank/DDBJ whole genome shotgun (WGS) entry which is preliminary data.</text>
</comment>
<dbReference type="Pfam" id="PF08388">
    <property type="entry name" value="GIIM"/>
    <property type="match status" value="1"/>
</dbReference>
<dbReference type="PANTHER" id="PTHR34047">
    <property type="entry name" value="NUCLEAR INTRON MATURASE 1, MITOCHONDRIAL-RELATED"/>
    <property type="match status" value="1"/>
</dbReference>
<keyword evidence="4" id="KW-1185">Reference proteome</keyword>
<proteinExistence type="inferred from homology"/>
<evidence type="ECO:0000256" key="1">
    <source>
        <dbReference type="ARBA" id="ARBA00034120"/>
    </source>
</evidence>
<dbReference type="CDD" id="cd01651">
    <property type="entry name" value="RT_G2_intron"/>
    <property type="match status" value="1"/>
</dbReference>
<dbReference type="PROSITE" id="PS50878">
    <property type="entry name" value="RT_POL"/>
    <property type="match status" value="1"/>
</dbReference>
<dbReference type="EMBL" id="BMIF01000039">
    <property type="protein sequence ID" value="GGA83073.1"/>
    <property type="molecule type" value="Genomic_DNA"/>
</dbReference>
<evidence type="ECO:0000313" key="3">
    <source>
        <dbReference type="EMBL" id="GGA83073.1"/>
    </source>
</evidence>
<name>A0A916S445_9HYPH</name>
<reference evidence="3" key="2">
    <citation type="submission" date="2020-09" db="EMBL/GenBank/DDBJ databases">
        <authorList>
            <person name="Sun Q."/>
            <person name="Zhou Y."/>
        </authorList>
    </citation>
    <scope>NUCLEOTIDE SEQUENCE</scope>
    <source>
        <strain evidence="3">CGMCC 1.15320</strain>
    </source>
</reference>
<dbReference type="InterPro" id="IPR000477">
    <property type="entry name" value="RT_dom"/>
</dbReference>
<evidence type="ECO:0000313" key="4">
    <source>
        <dbReference type="Proteomes" id="UP000636264"/>
    </source>
</evidence>
<dbReference type="Proteomes" id="UP000636264">
    <property type="component" value="Unassembled WGS sequence"/>
</dbReference>
<dbReference type="InterPro" id="IPR013597">
    <property type="entry name" value="Mat_intron_G2"/>
</dbReference>
<keyword evidence="3" id="KW-0808">Transferase</keyword>
<comment type="similarity">
    <text evidence="1">Belongs to the bacterial reverse transcriptase family.</text>
</comment>
<reference evidence="3" key="1">
    <citation type="journal article" date="2014" name="Int. J. Syst. Evol. Microbiol.">
        <title>Complete genome sequence of Corynebacterium casei LMG S-19264T (=DSM 44701T), isolated from a smear-ripened cheese.</title>
        <authorList>
            <consortium name="US DOE Joint Genome Institute (JGI-PGF)"/>
            <person name="Walter F."/>
            <person name="Albersmeier A."/>
            <person name="Kalinowski J."/>
            <person name="Ruckert C."/>
        </authorList>
    </citation>
    <scope>NUCLEOTIDE SEQUENCE</scope>
    <source>
        <strain evidence="3">CGMCC 1.15320</strain>
    </source>
</reference>
<accession>A0A916S445</accession>